<organism evidence="2 3">
    <name type="scientific">Salibacterium halotolerans</name>
    <dbReference type="NCBI Taxonomy" id="1884432"/>
    <lineage>
        <taxon>Bacteria</taxon>
        <taxon>Bacillati</taxon>
        <taxon>Bacillota</taxon>
        <taxon>Bacilli</taxon>
        <taxon>Bacillales</taxon>
        <taxon>Bacillaceae</taxon>
    </lineage>
</organism>
<accession>A0A1I5PHQ3</accession>
<dbReference type="STRING" id="1884432.SAMN05518683_104114"/>
<feature type="region of interest" description="Disordered" evidence="1">
    <location>
        <begin position="242"/>
        <end position="267"/>
    </location>
</feature>
<feature type="region of interest" description="Disordered" evidence="1">
    <location>
        <begin position="175"/>
        <end position="229"/>
    </location>
</feature>
<reference evidence="3" key="1">
    <citation type="submission" date="2016-10" db="EMBL/GenBank/DDBJ databases">
        <authorList>
            <person name="Varghese N."/>
            <person name="Submissions S."/>
        </authorList>
    </citation>
    <scope>NUCLEOTIDE SEQUENCE [LARGE SCALE GENOMIC DNA]</scope>
    <source>
        <strain evidence="3">S7</strain>
    </source>
</reference>
<evidence type="ECO:0000313" key="3">
    <source>
        <dbReference type="Proteomes" id="UP000198892"/>
    </source>
</evidence>
<dbReference type="Proteomes" id="UP000198892">
    <property type="component" value="Unassembled WGS sequence"/>
</dbReference>
<feature type="region of interest" description="Disordered" evidence="1">
    <location>
        <begin position="115"/>
        <end position="139"/>
    </location>
</feature>
<dbReference type="EMBL" id="FOXD01000004">
    <property type="protein sequence ID" value="SFP33026.1"/>
    <property type="molecule type" value="Genomic_DNA"/>
</dbReference>
<name>A0A1I5PHQ3_9BACI</name>
<keyword evidence="3" id="KW-1185">Reference proteome</keyword>
<feature type="compositionally biased region" description="Acidic residues" evidence="1">
    <location>
        <begin position="124"/>
        <end position="133"/>
    </location>
</feature>
<evidence type="ECO:0000313" key="2">
    <source>
        <dbReference type="EMBL" id="SFP33026.1"/>
    </source>
</evidence>
<sequence>MSSRGGIPRCFFSDTKYTFVLIFYHCPTILYSKENSVIFSKGDGLTCRTGLLFSPLLYRSLQESGLFSISAAGINRRHANIDEAGGDEPLKMAAGLILGAGLISPLSDFSLPNDLFFQNHPNEQEESSEETSSGDENKQWEERWNEAKQAAEEAGKDTRTEKEKLQDFDKKWNQFGQDSMFGSNSTSTESGNAESSAWSDFPSIGIQSSESEDSNADTSEETEGDASFNEKWNEFGREFQDTYEQTEDSFDWESSFDSRTGTYQITE</sequence>
<dbReference type="AlphaFoldDB" id="A0A1I5PHQ3"/>
<evidence type="ECO:0000256" key="1">
    <source>
        <dbReference type="SAM" id="MobiDB-lite"/>
    </source>
</evidence>
<proteinExistence type="predicted"/>
<gene>
    <name evidence="2" type="ORF">SAMN05518683_104114</name>
</gene>
<protein>
    <submittedName>
        <fullName evidence="2">Uncharacterized protein</fullName>
    </submittedName>
</protein>
<feature type="compositionally biased region" description="Polar residues" evidence="1">
    <location>
        <begin position="175"/>
        <end position="198"/>
    </location>
</feature>
<feature type="compositionally biased region" description="Acidic residues" evidence="1">
    <location>
        <begin position="210"/>
        <end position="224"/>
    </location>
</feature>